<accession>A0ABS3M8S6</accession>
<protein>
    <submittedName>
        <fullName evidence="1">Uncharacterized protein</fullName>
    </submittedName>
</protein>
<name>A0ABS3M8S6_9BRAD</name>
<dbReference type="Proteomes" id="UP000692816">
    <property type="component" value="Unassembled WGS sequence"/>
</dbReference>
<sequence length="111" mass="12320">MKEICELRPDAATVERLKNLGPDARIHLSTSGPFLNVSAFPDSIRVTVDRDLVASYDGWEVVSSWPVPETIEEMRAAGWPEDQLEFERKAMPLREAFAKAQAEFGAAMAAL</sequence>
<organism evidence="1 2">
    <name type="scientific">Bradyrhizobium quebecense</name>
    <dbReference type="NCBI Taxonomy" id="2748629"/>
    <lineage>
        <taxon>Bacteria</taxon>
        <taxon>Pseudomonadati</taxon>
        <taxon>Pseudomonadota</taxon>
        <taxon>Alphaproteobacteria</taxon>
        <taxon>Hyphomicrobiales</taxon>
        <taxon>Nitrobacteraceae</taxon>
        <taxon>Bradyrhizobium</taxon>
    </lineage>
</organism>
<proteinExistence type="predicted"/>
<dbReference type="EMBL" id="JAGEPA010000001">
    <property type="protein sequence ID" value="MBO1427875.1"/>
    <property type="molecule type" value="Genomic_DNA"/>
</dbReference>
<gene>
    <name evidence="1" type="ORF">J4P68_00295</name>
</gene>
<comment type="caution">
    <text evidence="1">The sequence shown here is derived from an EMBL/GenBank/DDBJ whole genome shotgun (WGS) entry which is preliminary data.</text>
</comment>
<evidence type="ECO:0000313" key="1">
    <source>
        <dbReference type="EMBL" id="MBO1427875.1"/>
    </source>
</evidence>
<evidence type="ECO:0000313" key="2">
    <source>
        <dbReference type="Proteomes" id="UP000692816"/>
    </source>
</evidence>
<reference evidence="1" key="1">
    <citation type="journal article" date="2021" name="Int. J. Syst. Evol. Microbiol.">
        <title>Bradyrhizobium septentrionale sp. nov. (sv. septentrionale) and Bradyrhizobium quebecense sp. nov. (sv. septentrionale) associated with legumes native to Canada possess rearranged symbiosis genes and numerous insertion sequences.</title>
        <authorList>
            <person name="Bromfield E.S.P."/>
            <person name="Cloutier S."/>
        </authorList>
    </citation>
    <scope>NUCLEOTIDE SEQUENCE</scope>
    <source>
        <strain evidence="1">12S5</strain>
    </source>
</reference>
<keyword evidence="2" id="KW-1185">Reference proteome</keyword>
<dbReference type="RefSeq" id="WP_207829644.1">
    <property type="nucleotide sequence ID" value="NZ_CP088282.1"/>
</dbReference>